<reference evidence="3" key="1">
    <citation type="submission" date="2020-05" db="EMBL/GenBank/DDBJ databases">
        <title>Mycena genomes resolve the evolution of fungal bioluminescence.</title>
        <authorList>
            <person name="Tsai I.J."/>
        </authorList>
    </citation>
    <scope>NUCLEOTIDE SEQUENCE</scope>
    <source>
        <strain evidence="3">171206Taipei</strain>
    </source>
</reference>
<evidence type="ECO:0000256" key="2">
    <source>
        <dbReference type="SAM" id="Phobius"/>
    </source>
</evidence>
<evidence type="ECO:0000313" key="3">
    <source>
        <dbReference type="EMBL" id="KAF7297008.1"/>
    </source>
</evidence>
<keyword evidence="4" id="KW-1185">Reference proteome</keyword>
<evidence type="ECO:0000256" key="1">
    <source>
        <dbReference type="SAM" id="MobiDB-lite"/>
    </source>
</evidence>
<dbReference type="AlphaFoldDB" id="A0A8H6SDL4"/>
<gene>
    <name evidence="3" type="ORF">MIND_00933100</name>
</gene>
<dbReference type="Proteomes" id="UP000636479">
    <property type="component" value="Unassembled WGS sequence"/>
</dbReference>
<evidence type="ECO:0000313" key="4">
    <source>
        <dbReference type="Proteomes" id="UP000636479"/>
    </source>
</evidence>
<keyword evidence="2" id="KW-1133">Transmembrane helix</keyword>
<dbReference type="OrthoDB" id="3034240at2759"/>
<sequence>MASASASAAASTNTNTDTTECTAQTSLGCGMPSPGTLYLLIFVGTLVILLLIAAVMIARGVYRRRRLRALGLLPRPPWPVRVGVRPPANADAARPRPMMHDVYIEPEDGKVRGVCSWGGIVPLSAALLLPAPADAGPLTEKSDFPQPPAQRRTTILRPAAADNSMTPDSEPPSPMSPTTRVACVIAMPVPNPEPRAGVLKMRGEDEDGEEEDAPIPVLELGTADVEVCGAQDAYGLCFPIADANLDAAPP</sequence>
<name>A0A8H6SDL4_9AGAR</name>
<comment type="caution">
    <text evidence="3">The sequence shown here is derived from an EMBL/GenBank/DDBJ whole genome shotgun (WGS) entry which is preliminary data.</text>
</comment>
<keyword evidence="2" id="KW-0472">Membrane</keyword>
<dbReference type="GeneID" id="59348471"/>
<feature type="region of interest" description="Disordered" evidence="1">
    <location>
        <begin position="156"/>
        <end position="178"/>
    </location>
</feature>
<protein>
    <submittedName>
        <fullName evidence="3">Uncharacterized protein</fullName>
    </submittedName>
</protein>
<dbReference type="EMBL" id="JACAZF010000008">
    <property type="protein sequence ID" value="KAF7297008.1"/>
    <property type="molecule type" value="Genomic_DNA"/>
</dbReference>
<organism evidence="3 4">
    <name type="scientific">Mycena indigotica</name>
    <dbReference type="NCBI Taxonomy" id="2126181"/>
    <lineage>
        <taxon>Eukaryota</taxon>
        <taxon>Fungi</taxon>
        <taxon>Dikarya</taxon>
        <taxon>Basidiomycota</taxon>
        <taxon>Agaricomycotina</taxon>
        <taxon>Agaricomycetes</taxon>
        <taxon>Agaricomycetidae</taxon>
        <taxon>Agaricales</taxon>
        <taxon>Marasmiineae</taxon>
        <taxon>Mycenaceae</taxon>
        <taxon>Mycena</taxon>
    </lineage>
</organism>
<feature type="transmembrane region" description="Helical" evidence="2">
    <location>
        <begin position="37"/>
        <end position="58"/>
    </location>
</feature>
<proteinExistence type="predicted"/>
<feature type="region of interest" description="Disordered" evidence="1">
    <location>
        <begin position="1"/>
        <end position="20"/>
    </location>
</feature>
<dbReference type="RefSeq" id="XP_037217367.1">
    <property type="nucleotide sequence ID" value="XM_037365955.1"/>
</dbReference>
<keyword evidence="2" id="KW-0812">Transmembrane</keyword>
<accession>A0A8H6SDL4</accession>